<dbReference type="Gene3D" id="3.90.550.10">
    <property type="entry name" value="Spore Coat Polysaccharide Biosynthesis Protein SpsA, Chain A"/>
    <property type="match status" value="2"/>
</dbReference>
<feature type="domain" description="Glycosyltransferase 2-like" evidence="1">
    <location>
        <begin position="102"/>
        <end position="230"/>
    </location>
</feature>
<dbReference type="InterPro" id="IPR001173">
    <property type="entry name" value="Glyco_trans_2-like"/>
</dbReference>
<dbReference type="PANTHER" id="PTHR43179:SF7">
    <property type="entry name" value="RHAMNOSYLTRANSFERASE WBBL"/>
    <property type="match status" value="1"/>
</dbReference>
<name>A0A6S6U529_9BACT</name>
<feature type="domain" description="Glycosyltransferase 2-like" evidence="1">
    <location>
        <begin position="359"/>
        <end position="502"/>
    </location>
</feature>
<dbReference type="CDD" id="cd04184">
    <property type="entry name" value="GT2_RfbC_Mx_like"/>
    <property type="match status" value="1"/>
</dbReference>
<evidence type="ECO:0000313" key="2">
    <source>
        <dbReference type="EMBL" id="CAA6825367.1"/>
    </source>
</evidence>
<dbReference type="CDD" id="cd04186">
    <property type="entry name" value="GT_2_like_c"/>
    <property type="match status" value="1"/>
</dbReference>
<gene>
    <name evidence="2" type="ORF">HELGO_WM24554</name>
</gene>
<dbReference type="PANTHER" id="PTHR43179">
    <property type="entry name" value="RHAMNOSYLTRANSFERASE WBBL"/>
    <property type="match status" value="1"/>
</dbReference>
<accession>A0A6S6U529</accession>
<dbReference type="SUPFAM" id="SSF53448">
    <property type="entry name" value="Nucleotide-diphospho-sugar transferases"/>
    <property type="match status" value="2"/>
</dbReference>
<proteinExistence type="predicted"/>
<organism evidence="2">
    <name type="scientific">uncultured Sulfurovum sp</name>
    <dbReference type="NCBI Taxonomy" id="269237"/>
    <lineage>
        <taxon>Bacteria</taxon>
        <taxon>Pseudomonadati</taxon>
        <taxon>Campylobacterota</taxon>
        <taxon>Epsilonproteobacteria</taxon>
        <taxon>Campylobacterales</taxon>
        <taxon>Sulfurovaceae</taxon>
        <taxon>Sulfurovum</taxon>
        <taxon>environmental samples</taxon>
    </lineage>
</organism>
<sequence length="632" mass="73685">MDFVGVIIIKMKKILFKSFKILQKTFYLVRYDGIVSITYKSYHRYVEGGRKAVTKGINIRYKLLLKENTLRQYEVWMNTVEKRDKEKRDKEKKHMDYNPLISILMPTYNTHVKWLEQAIDSVLAQDYTHWELCIADDASTLKSTLTLLKKYDKKYPNIKIIYRSENGHISKASNDALGLATGEYVTFLDHDDTLAPFALREVVKIINKNRAIELIYSDEDKIDEENRRFEPHFKSDWNPDMFFSQNYLSHLSVIKTDIIFKTEHFRVGYEGSQDYDLILQCLKFIESKNIYHIPKILYHWRAIEGSTAKESTAKSYTTEAGIKALEACFKNDKGVTICQGLLPNTFKVDYPIIDEPLVSIIIPTKDNYQLLFQCISSILEKTLYRHYEIIIVDNQTSQKEALDYLEALSSINNITILKYEYVFNYAKINNYAVRQAKGDYVAFLNNDIEIINTLWLNEMLQHAQRKEIGIVGAKLYYEDMSIQHAGVILGIGGIAGHAHKYFDEEAHGYFSRLKIIQNYSALTAACIVIKKSIFKEVGGFEETLEVAFNDIDLSLKVLEKGYRNLWTPYAQLIHHESKSRGLENTPEKKARFDREILFMKEKWGVKLLEDKCYNPNLTLEHEDFSLKIEERN</sequence>
<keyword evidence="2" id="KW-0808">Transferase</keyword>
<reference evidence="2" key="1">
    <citation type="submission" date="2020-01" db="EMBL/GenBank/DDBJ databases">
        <authorList>
            <person name="Meier V. D."/>
            <person name="Meier V D."/>
        </authorList>
    </citation>
    <scope>NUCLEOTIDE SEQUENCE</scope>
    <source>
        <strain evidence="2">HLG_WM_MAG_02</strain>
    </source>
</reference>
<protein>
    <submittedName>
        <fullName evidence="2">Glycosyl transferase, group 2 family protein</fullName>
    </submittedName>
</protein>
<dbReference type="EMBL" id="CACVAZ010000192">
    <property type="protein sequence ID" value="CAA6825367.1"/>
    <property type="molecule type" value="Genomic_DNA"/>
</dbReference>
<evidence type="ECO:0000259" key="1">
    <source>
        <dbReference type="Pfam" id="PF00535"/>
    </source>
</evidence>
<dbReference type="AlphaFoldDB" id="A0A6S6U529"/>
<dbReference type="Pfam" id="PF00535">
    <property type="entry name" value="Glycos_transf_2"/>
    <property type="match status" value="2"/>
</dbReference>
<dbReference type="GO" id="GO:0016757">
    <property type="term" value="F:glycosyltransferase activity"/>
    <property type="evidence" value="ECO:0007669"/>
    <property type="project" value="UniProtKB-KW"/>
</dbReference>
<dbReference type="InterPro" id="IPR029044">
    <property type="entry name" value="Nucleotide-diphossugar_trans"/>
</dbReference>